<evidence type="ECO:0000313" key="1">
    <source>
        <dbReference type="EMBL" id="SHG56221.1"/>
    </source>
</evidence>
<keyword evidence="2" id="KW-1185">Reference proteome</keyword>
<accession>A0A1M5KTW8</accession>
<dbReference type="AlphaFoldDB" id="A0A1M5KTW8"/>
<protein>
    <submittedName>
        <fullName evidence="1">Uncharacterized protein</fullName>
    </submittedName>
</protein>
<sequence length="94" mass="10779">MAVTRHLGAGHRIRLTGRLVRRPDPTRRFDLHRRGQDRGDAGRIVAANEERGHVLSVRREEFEAPMIRSSNDDVDEVAEKARDVLVADREQDEI</sequence>
<dbReference type="EMBL" id="FQVU01000003">
    <property type="protein sequence ID" value="SHG56221.1"/>
    <property type="molecule type" value="Genomic_DNA"/>
</dbReference>
<organism evidence="1 2">
    <name type="scientific">Jatrophihabitans endophyticus</name>
    <dbReference type="NCBI Taxonomy" id="1206085"/>
    <lineage>
        <taxon>Bacteria</taxon>
        <taxon>Bacillati</taxon>
        <taxon>Actinomycetota</taxon>
        <taxon>Actinomycetes</taxon>
        <taxon>Jatrophihabitantales</taxon>
        <taxon>Jatrophihabitantaceae</taxon>
        <taxon>Jatrophihabitans</taxon>
    </lineage>
</organism>
<proteinExistence type="predicted"/>
<evidence type="ECO:0000313" key="2">
    <source>
        <dbReference type="Proteomes" id="UP000186132"/>
    </source>
</evidence>
<name>A0A1M5KTW8_9ACTN</name>
<reference evidence="1 2" key="1">
    <citation type="submission" date="2016-11" db="EMBL/GenBank/DDBJ databases">
        <authorList>
            <person name="Jaros S."/>
            <person name="Januszkiewicz K."/>
            <person name="Wedrychowicz H."/>
        </authorList>
    </citation>
    <scope>NUCLEOTIDE SEQUENCE [LARGE SCALE GENOMIC DNA]</scope>
    <source>
        <strain evidence="1 2">DSM 45627</strain>
    </source>
</reference>
<dbReference type="Proteomes" id="UP000186132">
    <property type="component" value="Unassembled WGS sequence"/>
</dbReference>
<gene>
    <name evidence="1" type="ORF">SAMN05443575_2259</name>
</gene>